<accession>J9CEN0</accession>
<evidence type="ECO:0000313" key="1">
    <source>
        <dbReference type="EMBL" id="EJW98465.1"/>
    </source>
</evidence>
<dbReference type="AlphaFoldDB" id="J9CEN0"/>
<name>J9CEN0_9ZZZZ</name>
<proteinExistence type="predicted"/>
<sequence>MRLVLRHPLNILGSPMRESLTLKTTLATREIEVLHDDDIDHELVCDLNDEVCRFDGNILVDTMRSRPKSRQKSSSDA</sequence>
<dbReference type="EMBL" id="AMCI01004253">
    <property type="protein sequence ID" value="EJW98465.1"/>
    <property type="molecule type" value="Genomic_DNA"/>
</dbReference>
<comment type="caution">
    <text evidence="1">The sequence shown here is derived from an EMBL/GenBank/DDBJ whole genome shotgun (WGS) entry which is preliminary data.</text>
</comment>
<gene>
    <name evidence="1" type="ORF">EVA_13429</name>
</gene>
<organism evidence="1">
    <name type="scientific">gut metagenome</name>
    <dbReference type="NCBI Taxonomy" id="749906"/>
    <lineage>
        <taxon>unclassified sequences</taxon>
        <taxon>metagenomes</taxon>
        <taxon>organismal metagenomes</taxon>
    </lineage>
</organism>
<reference evidence="1" key="1">
    <citation type="journal article" date="2012" name="PLoS ONE">
        <title>Gene sets for utilization of primary and secondary nutrition supplies in the distal gut of endangered iberian lynx.</title>
        <authorList>
            <person name="Alcaide M."/>
            <person name="Messina E."/>
            <person name="Richter M."/>
            <person name="Bargiela R."/>
            <person name="Peplies J."/>
            <person name="Huws S.A."/>
            <person name="Newbold C.J."/>
            <person name="Golyshin P.N."/>
            <person name="Simon M.A."/>
            <person name="Lopez G."/>
            <person name="Yakimov M.M."/>
            <person name="Ferrer M."/>
        </authorList>
    </citation>
    <scope>NUCLEOTIDE SEQUENCE</scope>
</reference>
<protein>
    <submittedName>
        <fullName evidence="1">Uncharacterized protein</fullName>
    </submittedName>
</protein>